<evidence type="ECO:0000313" key="1">
    <source>
        <dbReference type="EMBL" id="VVC35795.1"/>
    </source>
</evidence>
<name>A0A5E4MZN8_9HEMI</name>
<organism evidence="1 2">
    <name type="scientific">Cinara cedri</name>
    <dbReference type="NCBI Taxonomy" id="506608"/>
    <lineage>
        <taxon>Eukaryota</taxon>
        <taxon>Metazoa</taxon>
        <taxon>Ecdysozoa</taxon>
        <taxon>Arthropoda</taxon>
        <taxon>Hexapoda</taxon>
        <taxon>Insecta</taxon>
        <taxon>Pterygota</taxon>
        <taxon>Neoptera</taxon>
        <taxon>Paraneoptera</taxon>
        <taxon>Hemiptera</taxon>
        <taxon>Sternorrhyncha</taxon>
        <taxon>Aphidomorpha</taxon>
        <taxon>Aphidoidea</taxon>
        <taxon>Aphididae</taxon>
        <taxon>Lachninae</taxon>
        <taxon>Cinara</taxon>
    </lineage>
</organism>
<sequence length="61" mass="7108">MIEDLQKEIGLARLKVAHVEAGIEEQQKLKWTKTIENTKKEGGQLFKRGHNKLSKQFVIQY</sequence>
<proteinExistence type="predicted"/>
<dbReference type="EMBL" id="CABPRJ010001428">
    <property type="protein sequence ID" value="VVC35795.1"/>
    <property type="molecule type" value="Genomic_DNA"/>
</dbReference>
<dbReference type="Proteomes" id="UP000325440">
    <property type="component" value="Unassembled WGS sequence"/>
</dbReference>
<gene>
    <name evidence="1" type="ORF">CINCED_3A008011</name>
</gene>
<evidence type="ECO:0000313" key="2">
    <source>
        <dbReference type="Proteomes" id="UP000325440"/>
    </source>
</evidence>
<keyword evidence="2" id="KW-1185">Reference proteome</keyword>
<dbReference type="AlphaFoldDB" id="A0A5E4MZN8"/>
<protein>
    <submittedName>
        <fullName evidence="1">Uncharacterized protein</fullName>
    </submittedName>
</protein>
<reference evidence="1 2" key="1">
    <citation type="submission" date="2019-08" db="EMBL/GenBank/DDBJ databases">
        <authorList>
            <person name="Alioto T."/>
            <person name="Alioto T."/>
            <person name="Gomez Garrido J."/>
        </authorList>
    </citation>
    <scope>NUCLEOTIDE SEQUENCE [LARGE SCALE GENOMIC DNA]</scope>
</reference>
<accession>A0A5E4MZN8</accession>
<dbReference type="OrthoDB" id="6594960at2759"/>